<comment type="similarity">
    <text evidence="1">Belongs to the type-I restriction system S methylase family.</text>
</comment>
<gene>
    <name evidence="5" type="ORF">FOF44_04165</name>
</gene>
<comment type="caution">
    <text evidence="5">The sequence shown here is derived from an EMBL/GenBank/DDBJ whole genome shotgun (WGS) entry which is preliminary data.</text>
</comment>
<dbReference type="InterPro" id="IPR044946">
    <property type="entry name" value="Restrct_endonuc_typeI_TRD_sf"/>
</dbReference>
<feature type="domain" description="Type I restriction modification DNA specificity" evidence="4">
    <location>
        <begin position="15"/>
        <end position="186"/>
    </location>
</feature>
<dbReference type="SUPFAM" id="SSF116734">
    <property type="entry name" value="DNA methylase specificity domain"/>
    <property type="match status" value="2"/>
</dbReference>
<dbReference type="RefSeq" id="WP_144387554.1">
    <property type="nucleotide sequence ID" value="NZ_CANNCB010000002.1"/>
</dbReference>
<proteinExistence type="inferred from homology"/>
<keyword evidence="5" id="KW-0378">Hydrolase</keyword>
<evidence type="ECO:0000256" key="2">
    <source>
        <dbReference type="ARBA" id="ARBA00022747"/>
    </source>
</evidence>
<dbReference type="PANTHER" id="PTHR43140">
    <property type="entry name" value="TYPE-1 RESTRICTION ENZYME ECOKI SPECIFICITY PROTEIN"/>
    <property type="match status" value="1"/>
</dbReference>
<reference evidence="5 6" key="1">
    <citation type="submission" date="2019-07" db="EMBL/GenBank/DDBJ databases">
        <title>The draft genome sequence of Vibrio algivorus M1486.</title>
        <authorList>
            <person name="Meng X."/>
        </authorList>
    </citation>
    <scope>NUCLEOTIDE SEQUENCE [LARGE SCALE GENOMIC DNA]</scope>
    <source>
        <strain evidence="5 6">M1486</strain>
    </source>
</reference>
<keyword evidence="5" id="KW-0255">Endonuclease</keyword>
<evidence type="ECO:0000313" key="6">
    <source>
        <dbReference type="Proteomes" id="UP000319828"/>
    </source>
</evidence>
<keyword evidence="5" id="KW-0540">Nuclease</keyword>
<protein>
    <submittedName>
        <fullName evidence="5">Restriction endonuclease subunit S</fullName>
    </submittedName>
</protein>
<dbReference type="InterPro" id="IPR051212">
    <property type="entry name" value="Type-I_RE_S_subunit"/>
</dbReference>
<evidence type="ECO:0000256" key="1">
    <source>
        <dbReference type="ARBA" id="ARBA00010923"/>
    </source>
</evidence>
<dbReference type="AlphaFoldDB" id="A0A557PCZ1"/>
<keyword evidence="3" id="KW-0238">DNA-binding</keyword>
<dbReference type="CDD" id="cd17262">
    <property type="entry name" value="RMtype1_S_Aco12261I-TRD2-CR2"/>
    <property type="match status" value="1"/>
</dbReference>
<dbReference type="GO" id="GO:0003677">
    <property type="term" value="F:DNA binding"/>
    <property type="evidence" value="ECO:0007669"/>
    <property type="project" value="UniProtKB-KW"/>
</dbReference>
<evidence type="ECO:0000256" key="3">
    <source>
        <dbReference type="ARBA" id="ARBA00023125"/>
    </source>
</evidence>
<dbReference type="OrthoDB" id="9798929at2"/>
<sequence length="390" mass="44658">MSNISFIEKLLDGVEVEWKPLGEVARFINGRAYKKPELLEQGKYPVLRVGNFFTNANWYYSDLELDEDKYCDNGDLLYAWSASFGPRIWEGGKVIYHYHIWKVIPNADQVLKKFLFYLLEWDTKALQGEHGTGSTMMHVSKGAIESRLVPIPCPDKPEKSLAIQAEIVRILDAFTAMTAELTAELNMRKTQYNYYRDQLLSFEEGEVEWKTLGDLAENLDSKRKPITSGLREAGEIPYYGASGIVDYVKGYIFDGDYLLVSEDGANLLARNTPIAFSISGKTWVNNHAHVLKFETYAERKYVEYYLNSIDLTPYISGAAQPKLNKKNLESINIPNPAPKEKERIVAILDKFDSLTCSIQEGLPREIELRQKQYEYYRDMLLSFPKSDEAA</sequence>
<dbReference type="Pfam" id="PF01420">
    <property type="entry name" value="Methylase_S"/>
    <property type="match status" value="2"/>
</dbReference>
<dbReference type="InterPro" id="IPR000055">
    <property type="entry name" value="Restrct_endonuc_typeI_TRD"/>
</dbReference>
<accession>A0A557PCZ1</accession>
<dbReference type="PANTHER" id="PTHR43140:SF1">
    <property type="entry name" value="TYPE I RESTRICTION ENZYME ECOKI SPECIFICITY SUBUNIT"/>
    <property type="match status" value="1"/>
</dbReference>
<dbReference type="EMBL" id="VMKJ01000005">
    <property type="protein sequence ID" value="TVO38535.1"/>
    <property type="molecule type" value="Genomic_DNA"/>
</dbReference>
<dbReference type="GO" id="GO:0009307">
    <property type="term" value="P:DNA restriction-modification system"/>
    <property type="evidence" value="ECO:0007669"/>
    <property type="project" value="UniProtKB-KW"/>
</dbReference>
<dbReference type="Gene3D" id="3.90.220.20">
    <property type="entry name" value="DNA methylase specificity domains"/>
    <property type="match status" value="2"/>
</dbReference>
<name>A0A557PCZ1_9VIBR</name>
<evidence type="ECO:0000259" key="4">
    <source>
        <dbReference type="Pfam" id="PF01420"/>
    </source>
</evidence>
<dbReference type="Proteomes" id="UP000319828">
    <property type="component" value="Unassembled WGS sequence"/>
</dbReference>
<evidence type="ECO:0000313" key="5">
    <source>
        <dbReference type="EMBL" id="TVO38535.1"/>
    </source>
</evidence>
<dbReference type="CDD" id="cd17254">
    <property type="entry name" value="RMtype1_S_FclI-TRD1-CR1_like"/>
    <property type="match status" value="1"/>
</dbReference>
<keyword evidence="2" id="KW-0680">Restriction system</keyword>
<organism evidence="5 6">
    <name type="scientific">Vibrio algivorus</name>
    <dbReference type="NCBI Taxonomy" id="1667024"/>
    <lineage>
        <taxon>Bacteria</taxon>
        <taxon>Pseudomonadati</taxon>
        <taxon>Pseudomonadota</taxon>
        <taxon>Gammaproteobacteria</taxon>
        <taxon>Vibrionales</taxon>
        <taxon>Vibrionaceae</taxon>
        <taxon>Vibrio</taxon>
    </lineage>
</organism>
<feature type="domain" description="Type I restriction modification DNA specificity" evidence="4">
    <location>
        <begin position="206"/>
        <end position="367"/>
    </location>
</feature>
<dbReference type="GO" id="GO:0004519">
    <property type="term" value="F:endonuclease activity"/>
    <property type="evidence" value="ECO:0007669"/>
    <property type="project" value="UniProtKB-KW"/>
</dbReference>